<dbReference type="InterPro" id="IPR001753">
    <property type="entry name" value="Enoyl-CoA_hydra/iso"/>
</dbReference>
<dbReference type="InterPro" id="IPR014748">
    <property type="entry name" value="Enoyl-CoA_hydra_C"/>
</dbReference>
<dbReference type="AlphaFoldDB" id="A0AA48M3D0"/>
<dbReference type="InterPro" id="IPR029045">
    <property type="entry name" value="ClpP/crotonase-like_dom_sf"/>
</dbReference>
<sequence length="267" mass="28238">MDLIESVDDRGVATLTLNRPHRRNAFDASLVGTLSEALHRHDADPDIRIILLSGAGENFCAGGDIDWMRSAAIAPADENERDAVALARMFETLARSSKPTLAVVQGAAFGGGVGLAACCDIVIAAKSAKFCLSEVRLGLIPAVVGPYVVKAIGARRARALILSAEIISAEQAFHIGLVHEVAPDGGVSATRDRLIEALLLGAPGAQAQAKRLVSLCADHAIDASLIHETARLLSERRASVEGVAGLSGFLEKRPPDWRELRKRAHVP</sequence>
<keyword evidence="2" id="KW-0456">Lyase</keyword>
<dbReference type="GO" id="GO:0008300">
    <property type="term" value="P:isoprenoid catabolic process"/>
    <property type="evidence" value="ECO:0007669"/>
    <property type="project" value="TreeGrafter"/>
</dbReference>
<dbReference type="CDD" id="cd06558">
    <property type="entry name" value="crotonase-like"/>
    <property type="match status" value="1"/>
</dbReference>
<comment type="similarity">
    <text evidence="1">Belongs to the enoyl-CoA hydratase/isomerase family.</text>
</comment>
<dbReference type="Gene3D" id="3.90.226.10">
    <property type="entry name" value="2-enoyl-CoA Hydratase, Chain A, domain 1"/>
    <property type="match status" value="1"/>
</dbReference>
<dbReference type="EMBL" id="OY288114">
    <property type="protein sequence ID" value="CAJ0880502.1"/>
    <property type="molecule type" value="Genomic_DNA"/>
</dbReference>
<dbReference type="Pfam" id="PF00378">
    <property type="entry name" value="ECH_1"/>
    <property type="match status" value="1"/>
</dbReference>
<organism evidence="2">
    <name type="scientific">freshwater sediment metagenome</name>
    <dbReference type="NCBI Taxonomy" id="556182"/>
    <lineage>
        <taxon>unclassified sequences</taxon>
        <taxon>metagenomes</taxon>
        <taxon>ecological metagenomes</taxon>
    </lineage>
</organism>
<protein>
    <submittedName>
        <fullName evidence="2">Methylglutaconyl-CoA hydratase</fullName>
        <ecNumber evidence="2">4.2.1.18</ecNumber>
    </submittedName>
</protein>
<evidence type="ECO:0000313" key="2">
    <source>
        <dbReference type="EMBL" id="CAJ0880502.1"/>
    </source>
</evidence>
<dbReference type="InterPro" id="IPR051683">
    <property type="entry name" value="Enoyl-CoA_Hydratase/Isomerase"/>
</dbReference>
<name>A0AA48M3D0_9ZZZZ</name>
<dbReference type="PANTHER" id="PTHR42964:SF1">
    <property type="entry name" value="POLYKETIDE BIOSYNTHESIS ENOYL-COA HYDRATASE PKSH-RELATED"/>
    <property type="match status" value="1"/>
</dbReference>
<dbReference type="Gene3D" id="1.10.12.10">
    <property type="entry name" value="Lyase 2-enoyl-coa Hydratase, Chain A, domain 2"/>
    <property type="match status" value="1"/>
</dbReference>
<accession>A0AA48M3D0</accession>
<dbReference type="PANTHER" id="PTHR42964">
    <property type="entry name" value="ENOYL-COA HYDRATASE"/>
    <property type="match status" value="1"/>
</dbReference>
<reference evidence="2" key="1">
    <citation type="submission" date="2023-07" db="EMBL/GenBank/DDBJ databases">
        <authorList>
            <person name="Pelsma A.J. K."/>
        </authorList>
    </citation>
    <scope>NUCLEOTIDE SEQUENCE</scope>
</reference>
<dbReference type="SUPFAM" id="SSF52096">
    <property type="entry name" value="ClpP/crotonase"/>
    <property type="match status" value="1"/>
</dbReference>
<dbReference type="GO" id="GO:0004490">
    <property type="term" value="F:methylglutaconyl-CoA hydratase activity"/>
    <property type="evidence" value="ECO:0007669"/>
    <property type="project" value="UniProtKB-EC"/>
</dbReference>
<gene>
    <name evidence="2" type="primary">liuC</name>
    <name evidence="2" type="ORF">AMST5_03161</name>
</gene>
<evidence type="ECO:0000256" key="1">
    <source>
        <dbReference type="ARBA" id="ARBA00005254"/>
    </source>
</evidence>
<proteinExistence type="inferred from homology"/>
<dbReference type="EC" id="4.2.1.18" evidence="2"/>